<dbReference type="Proteomes" id="UP001215461">
    <property type="component" value="Unassembled WGS sequence"/>
</dbReference>
<keyword evidence="3 5" id="KW-1133">Transmembrane helix</keyword>
<evidence type="ECO:0000256" key="5">
    <source>
        <dbReference type="SAM" id="Phobius"/>
    </source>
</evidence>
<evidence type="ECO:0000256" key="3">
    <source>
        <dbReference type="ARBA" id="ARBA00022989"/>
    </source>
</evidence>
<dbReference type="RefSeq" id="WP_002827773.1">
    <property type="nucleotide sequence ID" value="NZ_CABKOP010000012.1"/>
</dbReference>
<name>A0A4Q7ISR1_WEIPA</name>
<evidence type="ECO:0000256" key="2">
    <source>
        <dbReference type="ARBA" id="ARBA00022692"/>
    </source>
</evidence>
<feature type="transmembrane region" description="Helical" evidence="5">
    <location>
        <begin position="35"/>
        <end position="55"/>
    </location>
</feature>
<feature type="transmembrane region" description="Helical" evidence="5">
    <location>
        <begin position="6"/>
        <end position="23"/>
    </location>
</feature>
<proteinExistence type="predicted"/>
<evidence type="ECO:0000313" key="6">
    <source>
        <dbReference type="EMBL" id="MDF8370649.1"/>
    </source>
</evidence>
<sequence length="117" mass="13110">MINLWVHLMTWVVLIIVASLAVFTSNKRVSVVSMMIARLDYIVAIVTGIGLFHYAYQSNPILTIVKVILAILLIGIVEMSFAKKKRQQLNRNFAIVVIVLILLLGLFGMYLASGFPF</sequence>
<dbReference type="KEGG" id="wpa:CO680_01125"/>
<keyword evidence="1" id="KW-1003">Cell membrane</keyword>
<gene>
    <name evidence="6" type="ORF">G9403_03095</name>
</gene>
<evidence type="ECO:0000256" key="1">
    <source>
        <dbReference type="ARBA" id="ARBA00022475"/>
    </source>
</evidence>
<comment type="caution">
    <text evidence="6">The sequence shown here is derived from an EMBL/GenBank/DDBJ whole genome shotgun (WGS) entry which is preliminary data.</text>
</comment>
<reference evidence="6 7" key="1">
    <citation type="submission" date="2020-03" db="EMBL/GenBank/DDBJ databases">
        <title>Comparative genomics of Weissella paramesenteroides.</title>
        <authorList>
            <person name="Kant R."/>
            <person name="Takala T."/>
            <person name="Saris P."/>
        </authorList>
    </citation>
    <scope>NUCLEOTIDE SEQUENCE [LARGE SCALE GENOMIC DNA]</scope>
    <source>
        <strain evidence="6 7">SJ27-4</strain>
    </source>
</reference>
<protein>
    <submittedName>
        <fullName evidence="6">YisL family protein</fullName>
    </submittedName>
</protein>
<keyword evidence="2 5" id="KW-0812">Transmembrane</keyword>
<feature type="transmembrane region" description="Helical" evidence="5">
    <location>
        <begin position="93"/>
        <end position="112"/>
    </location>
</feature>
<dbReference type="Pfam" id="PF07457">
    <property type="entry name" value="DUF1516"/>
    <property type="match status" value="1"/>
</dbReference>
<feature type="transmembrane region" description="Helical" evidence="5">
    <location>
        <begin position="61"/>
        <end position="81"/>
    </location>
</feature>
<dbReference type="EMBL" id="JAANXN010000003">
    <property type="protein sequence ID" value="MDF8370649.1"/>
    <property type="molecule type" value="Genomic_DNA"/>
</dbReference>
<dbReference type="InterPro" id="IPR010899">
    <property type="entry name" value="UPF0344"/>
</dbReference>
<keyword evidence="4 5" id="KW-0472">Membrane</keyword>
<dbReference type="AlphaFoldDB" id="A0A4Q7ISR1"/>
<evidence type="ECO:0000313" key="7">
    <source>
        <dbReference type="Proteomes" id="UP001215461"/>
    </source>
</evidence>
<evidence type="ECO:0000256" key="4">
    <source>
        <dbReference type="ARBA" id="ARBA00023136"/>
    </source>
</evidence>
<organism evidence="6 7">
    <name type="scientific">Weissella paramesenteroides</name>
    <name type="common">Leuconostoc paramesenteroides</name>
    <dbReference type="NCBI Taxonomy" id="1249"/>
    <lineage>
        <taxon>Bacteria</taxon>
        <taxon>Bacillati</taxon>
        <taxon>Bacillota</taxon>
        <taxon>Bacilli</taxon>
        <taxon>Lactobacillales</taxon>
        <taxon>Lactobacillaceae</taxon>
        <taxon>Weissella</taxon>
    </lineage>
</organism>
<accession>A0A4Q7ISR1</accession>